<dbReference type="InterPro" id="IPR000743">
    <property type="entry name" value="Glyco_hydro_28"/>
</dbReference>
<evidence type="ECO:0000256" key="5">
    <source>
        <dbReference type="SAM" id="SignalP"/>
    </source>
</evidence>
<evidence type="ECO:0000256" key="2">
    <source>
        <dbReference type="ARBA" id="ARBA00022801"/>
    </source>
</evidence>
<dbReference type="SMART" id="SM00710">
    <property type="entry name" value="PbH1"/>
    <property type="match status" value="6"/>
</dbReference>
<dbReference type="EMBL" id="UGTJ01000001">
    <property type="protein sequence ID" value="SUB80242.1"/>
    <property type="molecule type" value="Genomic_DNA"/>
</dbReference>
<dbReference type="InterPro" id="IPR006626">
    <property type="entry name" value="PbH1"/>
</dbReference>
<keyword evidence="5" id="KW-0732">Signal</keyword>
<dbReference type="AlphaFoldDB" id="A0AAQ1UIX9"/>
<evidence type="ECO:0000256" key="1">
    <source>
        <dbReference type="ARBA" id="ARBA00008834"/>
    </source>
</evidence>
<keyword evidence="2 4" id="KW-0378">Hydrolase</keyword>
<feature type="chain" id="PRO_5042831894" evidence="5">
    <location>
        <begin position="21"/>
        <end position="459"/>
    </location>
</feature>
<accession>A0AAQ1UIX9</accession>
<evidence type="ECO:0000313" key="6">
    <source>
        <dbReference type="EMBL" id="SUB80242.1"/>
    </source>
</evidence>
<feature type="signal peptide" evidence="5">
    <location>
        <begin position="1"/>
        <end position="20"/>
    </location>
</feature>
<comment type="similarity">
    <text evidence="1 4">Belongs to the glycosyl hydrolase 28 family.</text>
</comment>
<dbReference type="GO" id="GO:0033917">
    <property type="term" value="F:exo-poly-alpha-galacturonosidase activity"/>
    <property type="evidence" value="ECO:0007669"/>
    <property type="project" value="UniProtKB-EC"/>
</dbReference>
<evidence type="ECO:0000313" key="7">
    <source>
        <dbReference type="Proteomes" id="UP000255283"/>
    </source>
</evidence>
<dbReference type="SUPFAM" id="SSF51126">
    <property type="entry name" value="Pectin lyase-like"/>
    <property type="match status" value="1"/>
</dbReference>
<sequence length="459" mass="51064">MKITRLLPALLLLVATKAWALDYPAATRDSILRHITGASMPTRVIDLARLGAKTDGKTDARPAMIKALRQARKWGRARIVLSGGVFLMCGPIHLVDGVCLDIREGATLRFSPEPRFYLPTVATSWEGTFLNNYSPMIYGRNLHDVSIVGKGLIDGNCAATFATWRARQKEGQTLSRRMNHEERPLAERNFGEGHWLRPQLIQLFGCRNVTIEGVKIINSPFWCIHLLQSENVICRGLRYDAKLVNNDGIDPESSRNVLIEDVSFDNGDDNVAIKSGRDNDGWTHAHPSENIIIRRCRFKGLHAVVIGSEMSGGVRNVFVEDCDFAGYCKRGLYIKTNPDRGGYVKNIYMKDCRFDEVEDLIYVTSMYAGEGLGSRHFSEVEHLLVDGVSCRKARAAGIVLQGTKAKPIRDVTIRRVEIGEVKNAVSIDDAVQVTLEDCHLGGKAGVPTQVTDGDRLFER</sequence>
<dbReference type="GO" id="GO:0004650">
    <property type="term" value="F:polygalacturonase activity"/>
    <property type="evidence" value="ECO:0007669"/>
    <property type="project" value="InterPro"/>
</dbReference>
<reference evidence="6 7" key="1">
    <citation type="submission" date="2018-06" db="EMBL/GenBank/DDBJ databases">
        <authorList>
            <consortium name="Pathogen Informatics"/>
            <person name="Doyle S."/>
        </authorList>
    </citation>
    <scope>NUCLEOTIDE SEQUENCE [LARGE SCALE GENOMIC DNA]</scope>
    <source>
        <strain evidence="6 7">NCTC13063</strain>
    </source>
</reference>
<evidence type="ECO:0000256" key="4">
    <source>
        <dbReference type="RuleBase" id="RU361169"/>
    </source>
</evidence>
<dbReference type="PANTHER" id="PTHR31339">
    <property type="entry name" value="PECTIN LYASE-RELATED"/>
    <property type="match status" value="1"/>
</dbReference>
<dbReference type="GO" id="GO:0005975">
    <property type="term" value="P:carbohydrate metabolic process"/>
    <property type="evidence" value="ECO:0007669"/>
    <property type="project" value="InterPro"/>
</dbReference>
<dbReference type="RefSeq" id="WP_115153744.1">
    <property type="nucleotide sequence ID" value="NZ_DBFWLE010000013.1"/>
</dbReference>
<dbReference type="PANTHER" id="PTHR31339:SF9">
    <property type="entry name" value="PLASMIN AND FIBRONECTIN-BINDING PROTEIN A"/>
    <property type="match status" value="1"/>
</dbReference>
<dbReference type="Proteomes" id="UP000255283">
    <property type="component" value="Unassembled WGS sequence"/>
</dbReference>
<organism evidence="6 7">
    <name type="scientific">Segatella buccae</name>
    <dbReference type="NCBI Taxonomy" id="28126"/>
    <lineage>
        <taxon>Bacteria</taxon>
        <taxon>Pseudomonadati</taxon>
        <taxon>Bacteroidota</taxon>
        <taxon>Bacteroidia</taxon>
        <taxon>Bacteroidales</taxon>
        <taxon>Prevotellaceae</taxon>
        <taxon>Segatella</taxon>
    </lineage>
</organism>
<evidence type="ECO:0000256" key="3">
    <source>
        <dbReference type="ARBA" id="ARBA00023295"/>
    </source>
</evidence>
<dbReference type="InterPro" id="IPR051801">
    <property type="entry name" value="GH28_Enzymes"/>
</dbReference>
<name>A0AAQ1UIX9_9BACT</name>
<dbReference type="Gene3D" id="2.160.20.10">
    <property type="entry name" value="Single-stranded right-handed beta-helix, Pectin lyase-like"/>
    <property type="match status" value="1"/>
</dbReference>
<comment type="caution">
    <text evidence="6">The sequence shown here is derived from an EMBL/GenBank/DDBJ whole genome shotgun (WGS) entry which is preliminary data.</text>
</comment>
<protein>
    <submittedName>
        <fullName evidence="6">Exo-poly-alpha-D-galacturonosidase</fullName>
        <ecNumber evidence="6">3.2.1.82</ecNumber>
    </submittedName>
</protein>
<dbReference type="EC" id="3.2.1.82" evidence="6"/>
<dbReference type="InterPro" id="IPR012334">
    <property type="entry name" value="Pectin_lyas_fold"/>
</dbReference>
<dbReference type="InterPro" id="IPR011050">
    <property type="entry name" value="Pectin_lyase_fold/virulence"/>
</dbReference>
<keyword evidence="3 4" id="KW-0326">Glycosidase</keyword>
<proteinExistence type="inferred from homology"/>
<dbReference type="Pfam" id="PF00295">
    <property type="entry name" value="Glyco_hydro_28"/>
    <property type="match status" value="1"/>
</dbReference>
<gene>
    <name evidence="6" type="primary">pehX_2</name>
    <name evidence="6" type="ORF">NCTC13063_01525</name>
</gene>